<dbReference type="AlphaFoldDB" id="A0A565CPS7"/>
<dbReference type="PANTHER" id="PTHR11654">
    <property type="entry name" value="OLIGOPEPTIDE TRANSPORTER-RELATED"/>
    <property type="match status" value="1"/>
</dbReference>
<protein>
    <recommendedName>
        <fullName evidence="3">Major facilitator superfamily (MFS) profile domain-containing protein</fullName>
    </recommendedName>
</protein>
<dbReference type="InterPro" id="IPR036259">
    <property type="entry name" value="MFS_trans_sf"/>
</dbReference>
<sequence length="117" mass="12743">MSIAGDELGSTLSSVTIECCTDYHGNPAVRFSCGGWKSARIIIYAEMAEQFAFFGISSNLITYLTGPLEESTAVAAANVNAWSGTLSFLPLFWGFIADSYLGRFRTIFIASFLYILV</sequence>
<dbReference type="Proteomes" id="UP000489600">
    <property type="component" value="Unassembled WGS sequence"/>
</dbReference>
<dbReference type="SUPFAM" id="SSF103473">
    <property type="entry name" value="MFS general substrate transporter"/>
    <property type="match status" value="1"/>
</dbReference>
<evidence type="ECO:0008006" key="3">
    <source>
        <dbReference type="Google" id="ProtNLM"/>
    </source>
</evidence>
<evidence type="ECO:0000313" key="2">
    <source>
        <dbReference type="Proteomes" id="UP000489600"/>
    </source>
</evidence>
<dbReference type="Gene3D" id="1.20.1250.20">
    <property type="entry name" value="MFS general substrate transporter like domains"/>
    <property type="match status" value="1"/>
</dbReference>
<proteinExistence type="predicted"/>
<dbReference type="OrthoDB" id="1898501at2759"/>
<name>A0A565CPS7_9BRAS</name>
<reference evidence="1" key="1">
    <citation type="submission" date="2019-07" db="EMBL/GenBank/DDBJ databases">
        <authorList>
            <person name="Dittberner H."/>
        </authorList>
    </citation>
    <scope>NUCLEOTIDE SEQUENCE [LARGE SCALE GENOMIC DNA]</scope>
</reference>
<keyword evidence="2" id="KW-1185">Reference proteome</keyword>
<accession>A0A565CPS7</accession>
<comment type="caution">
    <text evidence="1">The sequence shown here is derived from an EMBL/GenBank/DDBJ whole genome shotgun (WGS) entry which is preliminary data.</text>
</comment>
<organism evidence="1 2">
    <name type="scientific">Arabis nemorensis</name>
    <dbReference type="NCBI Taxonomy" id="586526"/>
    <lineage>
        <taxon>Eukaryota</taxon>
        <taxon>Viridiplantae</taxon>
        <taxon>Streptophyta</taxon>
        <taxon>Embryophyta</taxon>
        <taxon>Tracheophyta</taxon>
        <taxon>Spermatophyta</taxon>
        <taxon>Magnoliopsida</taxon>
        <taxon>eudicotyledons</taxon>
        <taxon>Gunneridae</taxon>
        <taxon>Pentapetalae</taxon>
        <taxon>rosids</taxon>
        <taxon>malvids</taxon>
        <taxon>Brassicales</taxon>
        <taxon>Brassicaceae</taxon>
        <taxon>Arabideae</taxon>
        <taxon>Arabis</taxon>
    </lineage>
</organism>
<dbReference type="EMBL" id="CABITT030000008">
    <property type="protein sequence ID" value="VVB15602.1"/>
    <property type="molecule type" value="Genomic_DNA"/>
</dbReference>
<gene>
    <name evidence="1" type="ORF">ANE_LOCUS26046</name>
</gene>
<evidence type="ECO:0000313" key="1">
    <source>
        <dbReference type="EMBL" id="VVB15602.1"/>
    </source>
</evidence>